<dbReference type="HOGENOM" id="CLU_771760_0_0_1"/>
<feature type="compositionally biased region" description="Basic and acidic residues" evidence="1">
    <location>
        <begin position="1"/>
        <end position="10"/>
    </location>
</feature>
<dbReference type="Proteomes" id="UP000054477">
    <property type="component" value="Unassembled WGS sequence"/>
</dbReference>
<name>A0A0C9XJQ4_9AGAR</name>
<dbReference type="SUPFAM" id="SSF53098">
    <property type="entry name" value="Ribonuclease H-like"/>
    <property type="match status" value="1"/>
</dbReference>
<sequence>MYLAKCKELQIEPNPRGKPKSEDDKPSDGTRQTSLDGFVQGVASVKWSKEGLIEHILDFVVSDDQLSIRSLSEDSFSTNVQPQKTWILDIGTASVEDEDDEDDIDDLEAEWLSDWIGEDENPDEQEPDDDVVDFTAGDVLGKALALVNQVRASPQAQQYFALCCESEHVAIVELKKWVRTRWGSMYDLIERFTSCKPALQKFCVFADEKLPNLKNKKYADYKFEPDEWKMLDLIQEVLAEPRHAQASFSFETEPTLWKTIPMLELLDALEKGLERLRKWYRSLDHSDTSFICLALHPSIKDRYCKENWETESYDRGYASLVKAFDSYYQHPENPTSSSTAGASNEVNSKAMYHITVASA</sequence>
<gene>
    <name evidence="2" type="ORF">K443DRAFT_10649</name>
</gene>
<evidence type="ECO:0000313" key="3">
    <source>
        <dbReference type="Proteomes" id="UP000054477"/>
    </source>
</evidence>
<reference evidence="2 3" key="1">
    <citation type="submission" date="2014-04" db="EMBL/GenBank/DDBJ databases">
        <authorList>
            <consortium name="DOE Joint Genome Institute"/>
            <person name="Kuo A."/>
            <person name="Kohler A."/>
            <person name="Nagy L.G."/>
            <person name="Floudas D."/>
            <person name="Copeland A."/>
            <person name="Barry K.W."/>
            <person name="Cichocki N."/>
            <person name="Veneault-Fourrey C."/>
            <person name="LaButti K."/>
            <person name="Lindquist E.A."/>
            <person name="Lipzen A."/>
            <person name="Lundell T."/>
            <person name="Morin E."/>
            <person name="Murat C."/>
            <person name="Sun H."/>
            <person name="Tunlid A."/>
            <person name="Henrissat B."/>
            <person name="Grigoriev I.V."/>
            <person name="Hibbett D.S."/>
            <person name="Martin F."/>
            <person name="Nordberg H.P."/>
            <person name="Cantor M.N."/>
            <person name="Hua S.X."/>
        </authorList>
    </citation>
    <scope>NUCLEOTIDE SEQUENCE [LARGE SCALE GENOMIC DNA]</scope>
    <source>
        <strain evidence="2 3">LaAM-08-1</strain>
    </source>
</reference>
<dbReference type="OrthoDB" id="3058553at2759"/>
<organism evidence="2 3">
    <name type="scientific">Laccaria amethystina LaAM-08-1</name>
    <dbReference type="NCBI Taxonomy" id="1095629"/>
    <lineage>
        <taxon>Eukaryota</taxon>
        <taxon>Fungi</taxon>
        <taxon>Dikarya</taxon>
        <taxon>Basidiomycota</taxon>
        <taxon>Agaricomycotina</taxon>
        <taxon>Agaricomycetes</taxon>
        <taxon>Agaricomycetidae</taxon>
        <taxon>Agaricales</taxon>
        <taxon>Agaricineae</taxon>
        <taxon>Hydnangiaceae</taxon>
        <taxon>Laccaria</taxon>
    </lineage>
</organism>
<reference evidence="3" key="2">
    <citation type="submission" date="2015-01" db="EMBL/GenBank/DDBJ databases">
        <title>Evolutionary Origins and Diversification of the Mycorrhizal Mutualists.</title>
        <authorList>
            <consortium name="DOE Joint Genome Institute"/>
            <consortium name="Mycorrhizal Genomics Consortium"/>
            <person name="Kohler A."/>
            <person name="Kuo A."/>
            <person name="Nagy L.G."/>
            <person name="Floudas D."/>
            <person name="Copeland A."/>
            <person name="Barry K.W."/>
            <person name="Cichocki N."/>
            <person name="Veneault-Fourrey C."/>
            <person name="LaButti K."/>
            <person name="Lindquist E.A."/>
            <person name="Lipzen A."/>
            <person name="Lundell T."/>
            <person name="Morin E."/>
            <person name="Murat C."/>
            <person name="Riley R."/>
            <person name="Ohm R."/>
            <person name="Sun H."/>
            <person name="Tunlid A."/>
            <person name="Henrissat B."/>
            <person name="Grigoriev I.V."/>
            <person name="Hibbett D.S."/>
            <person name="Martin F."/>
        </authorList>
    </citation>
    <scope>NUCLEOTIDE SEQUENCE [LARGE SCALE GENOMIC DNA]</scope>
    <source>
        <strain evidence="3">LaAM-08-1</strain>
    </source>
</reference>
<dbReference type="InterPro" id="IPR012337">
    <property type="entry name" value="RNaseH-like_sf"/>
</dbReference>
<accession>A0A0C9XJQ4</accession>
<feature type="region of interest" description="Disordered" evidence="1">
    <location>
        <begin position="1"/>
        <end position="35"/>
    </location>
</feature>
<proteinExistence type="predicted"/>
<feature type="compositionally biased region" description="Basic and acidic residues" evidence="1">
    <location>
        <begin position="19"/>
        <end position="28"/>
    </location>
</feature>
<evidence type="ECO:0000256" key="1">
    <source>
        <dbReference type="SAM" id="MobiDB-lite"/>
    </source>
</evidence>
<evidence type="ECO:0000313" key="2">
    <source>
        <dbReference type="EMBL" id="KIJ96422.1"/>
    </source>
</evidence>
<dbReference type="EMBL" id="KN838722">
    <property type="protein sequence ID" value="KIJ96422.1"/>
    <property type="molecule type" value="Genomic_DNA"/>
</dbReference>
<dbReference type="STRING" id="1095629.A0A0C9XJQ4"/>
<protein>
    <submittedName>
        <fullName evidence="2">Uncharacterized protein</fullName>
    </submittedName>
</protein>
<dbReference type="AlphaFoldDB" id="A0A0C9XJQ4"/>
<keyword evidence="3" id="KW-1185">Reference proteome</keyword>